<accession>A0A4Y7JAT6</accession>
<keyword evidence="3" id="KW-1185">Reference proteome</keyword>
<dbReference type="Proteomes" id="UP000316621">
    <property type="component" value="Chromosome 4"/>
</dbReference>
<evidence type="ECO:0000313" key="3">
    <source>
        <dbReference type="Proteomes" id="UP000316621"/>
    </source>
</evidence>
<protein>
    <submittedName>
        <fullName evidence="2">Uncharacterized protein</fullName>
    </submittedName>
</protein>
<evidence type="ECO:0000313" key="2">
    <source>
        <dbReference type="EMBL" id="RZC57051.1"/>
    </source>
</evidence>
<name>A0A4Y7JAT6_PAPSO</name>
<gene>
    <name evidence="2" type="ORF">C5167_004354</name>
</gene>
<feature type="compositionally biased region" description="Acidic residues" evidence="1">
    <location>
        <begin position="131"/>
        <end position="140"/>
    </location>
</feature>
<dbReference type="Gramene" id="RZC57051">
    <property type="protein sequence ID" value="RZC57051"/>
    <property type="gene ID" value="C5167_004354"/>
</dbReference>
<sequence length="403" mass="45280">MDVTATFMKIREEEGAAAKNGLRKWRLKREENFPTMEDSSQQNQIDEGYASSISTDYSEEASSESDYSESDDAECDYAESDDAESDAEFDEKWDGKINGVYVGPYACLNNYKPQIEHRELFFKAITNADEWEDETEDDTEDRTQESTSSGSGGKMMLNNFLSSKPTWDIWKKSWAEEDYATESAACVNVYSYYKKHTDCGGYAVILRNSSAQPIAARANFSLDGKSYLFQVLSGLLTGLRLATGQGCYSPYVRCNSRIAVTLLCQIASRSCKCEGSKIGKICHRCASSIVPYMSDDCFQTLVPLIKQLQDKYKYLGPTNFACVSRKMNAAAHYLAKEAKKDALSNKKLLVDCENGKLVDYEADMKPNEFPEKLVSFLLNDAYDSIYYNLDARGRLVESVNPCD</sequence>
<dbReference type="AlphaFoldDB" id="A0A4Y7JAT6"/>
<feature type="region of interest" description="Disordered" evidence="1">
    <location>
        <begin position="32"/>
        <end position="90"/>
    </location>
</feature>
<reference evidence="2 3" key="1">
    <citation type="journal article" date="2018" name="Science">
        <title>The opium poppy genome and morphinan production.</title>
        <authorList>
            <person name="Guo L."/>
            <person name="Winzer T."/>
            <person name="Yang X."/>
            <person name="Li Y."/>
            <person name="Ning Z."/>
            <person name="He Z."/>
            <person name="Teodor R."/>
            <person name="Lu Y."/>
            <person name="Bowser T.A."/>
            <person name="Graham I.A."/>
            <person name="Ye K."/>
        </authorList>
    </citation>
    <scope>NUCLEOTIDE SEQUENCE [LARGE SCALE GENOMIC DNA]</scope>
    <source>
        <strain evidence="3">cv. HN1</strain>
        <tissue evidence="2">Leaves</tissue>
    </source>
</reference>
<feature type="compositionally biased region" description="Acidic residues" evidence="1">
    <location>
        <begin position="57"/>
        <end position="89"/>
    </location>
</feature>
<feature type="compositionally biased region" description="Polar residues" evidence="1">
    <location>
        <begin position="37"/>
        <end position="55"/>
    </location>
</feature>
<proteinExistence type="predicted"/>
<organism evidence="2 3">
    <name type="scientific">Papaver somniferum</name>
    <name type="common">Opium poppy</name>
    <dbReference type="NCBI Taxonomy" id="3469"/>
    <lineage>
        <taxon>Eukaryota</taxon>
        <taxon>Viridiplantae</taxon>
        <taxon>Streptophyta</taxon>
        <taxon>Embryophyta</taxon>
        <taxon>Tracheophyta</taxon>
        <taxon>Spermatophyta</taxon>
        <taxon>Magnoliopsida</taxon>
        <taxon>Ranunculales</taxon>
        <taxon>Papaveraceae</taxon>
        <taxon>Papaveroideae</taxon>
        <taxon>Papaver</taxon>
    </lineage>
</organism>
<evidence type="ECO:0000256" key="1">
    <source>
        <dbReference type="SAM" id="MobiDB-lite"/>
    </source>
</evidence>
<feature type="region of interest" description="Disordered" evidence="1">
    <location>
        <begin position="131"/>
        <end position="154"/>
    </location>
</feature>
<dbReference type="EMBL" id="CM010718">
    <property type="protein sequence ID" value="RZC57051.1"/>
    <property type="molecule type" value="Genomic_DNA"/>
</dbReference>